<feature type="compositionally biased region" description="Polar residues" evidence="1">
    <location>
        <begin position="472"/>
        <end position="482"/>
    </location>
</feature>
<feature type="region of interest" description="Disordered" evidence="1">
    <location>
        <begin position="463"/>
        <end position="482"/>
    </location>
</feature>
<dbReference type="OrthoDB" id="5873673at2759"/>
<keyword evidence="2" id="KW-1133">Transmembrane helix</keyword>
<evidence type="ECO:0000256" key="1">
    <source>
        <dbReference type="SAM" id="MobiDB-lite"/>
    </source>
</evidence>
<proteinExistence type="predicted"/>
<dbReference type="PANTHER" id="PTHR36694">
    <property type="entry name" value="PASIFLORA 1, ISOFORM A-RELATED"/>
    <property type="match status" value="1"/>
</dbReference>
<dbReference type="InterPro" id="IPR031720">
    <property type="entry name" value="DUF4728"/>
</dbReference>
<dbReference type="Pfam" id="PF15860">
    <property type="entry name" value="DUF4728"/>
    <property type="match status" value="1"/>
</dbReference>
<feature type="compositionally biased region" description="Low complexity" evidence="1">
    <location>
        <begin position="212"/>
        <end position="221"/>
    </location>
</feature>
<evidence type="ECO:0000313" key="3">
    <source>
        <dbReference type="EMBL" id="CAD2171981.1"/>
    </source>
</evidence>
<feature type="compositionally biased region" description="Pro residues" evidence="1">
    <location>
        <begin position="243"/>
        <end position="255"/>
    </location>
</feature>
<protein>
    <submittedName>
        <fullName evidence="3">Uncharacterized protein</fullName>
    </submittedName>
</protein>
<feature type="region of interest" description="Disordered" evidence="1">
    <location>
        <begin position="284"/>
        <end position="306"/>
    </location>
</feature>
<keyword evidence="2" id="KW-0472">Membrane</keyword>
<evidence type="ECO:0000313" key="4">
    <source>
        <dbReference type="Proteomes" id="UP000580250"/>
    </source>
</evidence>
<keyword evidence="2" id="KW-0812">Transmembrane</keyword>
<feature type="region of interest" description="Disordered" evidence="1">
    <location>
        <begin position="525"/>
        <end position="583"/>
    </location>
</feature>
<dbReference type="PANTHER" id="PTHR36694:SF11">
    <property type="entry name" value="LP21121P-RELATED"/>
    <property type="match status" value="1"/>
</dbReference>
<feature type="transmembrane region" description="Helical" evidence="2">
    <location>
        <begin position="138"/>
        <end position="163"/>
    </location>
</feature>
<name>A0A6V7VCS3_MELEN</name>
<accession>A0A6V7VCS3</accession>
<feature type="transmembrane region" description="Helical" evidence="2">
    <location>
        <begin position="77"/>
        <end position="101"/>
    </location>
</feature>
<reference evidence="3 4" key="1">
    <citation type="submission" date="2020-08" db="EMBL/GenBank/DDBJ databases">
        <authorList>
            <person name="Koutsovoulos G."/>
            <person name="Danchin GJ E."/>
        </authorList>
    </citation>
    <scope>NUCLEOTIDE SEQUENCE [LARGE SCALE GENOMIC DNA]</scope>
</reference>
<evidence type="ECO:0000256" key="2">
    <source>
        <dbReference type="SAM" id="Phobius"/>
    </source>
</evidence>
<dbReference type="Proteomes" id="UP000580250">
    <property type="component" value="Unassembled WGS sequence"/>
</dbReference>
<dbReference type="AlphaFoldDB" id="A0A6V7VCS3"/>
<feature type="compositionally biased region" description="Polar residues" evidence="1">
    <location>
        <begin position="525"/>
        <end position="556"/>
    </location>
</feature>
<dbReference type="EMBL" id="CAJEWN010000193">
    <property type="protein sequence ID" value="CAD2171981.1"/>
    <property type="molecule type" value="Genomic_DNA"/>
</dbReference>
<sequence>MACNPCCCLSLKDAVVTIGIWSTIYALAQLAIFGWQFSVLTQCQHVVMAQSNLQCEYYCPCVGASTARTSAIIEGLFIIQILCLIAAFFLLFTSIMMIYGVHTWSRFLLVPWMVTMCASILTSLAYCIMWWAGDVRDYWLMLTIIEMFGVFLNIYCFVVVVAFHQRMQAELEYYARRRKYNRFYRGREIPQQIDQDFVDPDKRIDLPHVQQGQRRFGGIQRPPASQFPAVSPPGQPPLRHKSIPPPHTIPVPPLPSTEQIIPQQLPKQPFYKQKTPMERFVQEASAPPPQYRESFSPPFDVPRSRSAIDRPFNRHADEFYRETPNRFRRANSSHRYRLTCRNCGREHGRRYNYRYQCRRCYPDISTRMRHRKNSSSSLCSLATHHEITDNLDDNRSDRNLTQNRLRHRPPMPLPPQTHWSDHESDYWSGIVPPMANSEHNYTNLNSKERTQSLAPPILPRRRKRNESAMEGISSQTRPSQKTLEVPQGISIPQHIIIPPMTNDGTLDSQTERQYRINSEIVISYDQPSRQNISSQTFQSPPSGKQLKNTEISNQQKLPIPLERRSLKSSISPKQLPMALTSTV</sequence>
<comment type="caution">
    <text evidence="3">The sequence shown here is derived from an EMBL/GenBank/DDBJ whole genome shotgun (WGS) entry which is preliminary data.</text>
</comment>
<gene>
    <name evidence="3" type="ORF">MENT_LOCUS23511</name>
</gene>
<organism evidence="3 4">
    <name type="scientific">Meloidogyne enterolobii</name>
    <name type="common">Root-knot nematode worm</name>
    <name type="synonym">Meloidogyne mayaguensis</name>
    <dbReference type="NCBI Taxonomy" id="390850"/>
    <lineage>
        <taxon>Eukaryota</taxon>
        <taxon>Metazoa</taxon>
        <taxon>Ecdysozoa</taxon>
        <taxon>Nematoda</taxon>
        <taxon>Chromadorea</taxon>
        <taxon>Rhabditida</taxon>
        <taxon>Tylenchina</taxon>
        <taxon>Tylenchomorpha</taxon>
        <taxon>Tylenchoidea</taxon>
        <taxon>Meloidogynidae</taxon>
        <taxon>Meloidogyninae</taxon>
        <taxon>Meloidogyne</taxon>
    </lineage>
</organism>
<feature type="transmembrane region" description="Helical" evidence="2">
    <location>
        <begin position="108"/>
        <end position="132"/>
    </location>
</feature>
<feature type="region of interest" description="Disordered" evidence="1">
    <location>
        <begin position="212"/>
        <end position="258"/>
    </location>
</feature>